<dbReference type="OrthoDB" id="1890790at2759"/>
<comment type="caution">
    <text evidence="2">The sequence shown here is derived from an EMBL/GenBank/DDBJ whole genome shotgun (WGS) entry which is preliminary data.</text>
</comment>
<dbReference type="Gramene" id="TVU50851">
    <property type="protein sequence ID" value="TVU50851"/>
    <property type="gene ID" value="EJB05_02242"/>
</dbReference>
<reference evidence="2 3" key="1">
    <citation type="journal article" date="2019" name="Sci. Rep.">
        <title>A high-quality genome of Eragrostis curvula grass provides insights into Poaceae evolution and supports new strategies to enhance forage quality.</title>
        <authorList>
            <person name="Carballo J."/>
            <person name="Santos B.A.C.M."/>
            <person name="Zappacosta D."/>
            <person name="Garbus I."/>
            <person name="Selva J.P."/>
            <person name="Gallo C.A."/>
            <person name="Diaz A."/>
            <person name="Albertini E."/>
            <person name="Caccamo M."/>
            <person name="Echenique V."/>
        </authorList>
    </citation>
    <scope>NUCLEOTIDE SEQUENCE [LARGE SCALE GENOMIC DNA]</scope>
    <source>
        <strain evidence="3">cv. Victoria</strain>
        <tissue evidence="2">Leaf</tissue>
    </source>
</reference>
<feature type="non-terminal residue" evidence="2">
    <location>
        <position position="1"/>
    </location>
</feature>
<gene>
    <name evidence="2" type="ORF">EJB05_02242</name>
</gene>
<dbReference type="InterPro" id="IPR050994">
    <property type="entry name" value="At_inactive_RLKs"/>
</dbReference>
<dbReference type="AlphaFoldDB" id="A0A5J9WRX8"/>
<accession>A0A5J9WRX8</accession>
<name>A0A5J9WRX8_9POAL</name>
<dbReference type="PANTHER" id="PTHR48010">
    <property type="entry name" value="OS05G0588300 PROTEIN"/>
    <property type="match status" value="1"/>
</dbReference>
<feature type="region of interest" description="Disordered" evidence="1">
    <location>
        <begin position="33"/>
        <end position="85"/>
    </location>
</feature>
<dbReference type="Gene3D" id="1.10.510.10">
    <property type="entry name" value="Transferase(Phosphotransferase) domain 1"/>
    <property type="match status" value="1"/>
</dbReference>
<dbReference type="PANTHER" id="PTHR48010:SF40">
    <property type="entry name" value="RECEPTOR-LIKE KINASE"/>
    <property type="match status" value="1"/>
</dbReference>
<evidence type="ECO:0000256" key="1">
    <source>
        <dbReference type="SAM" id="MobiDB-lite"/>
    </source>
</evidence>
<dbReference type="Proteomes" id="UP000324897">
    <property type="component" value="Chromosome 6"/>
</dbReference>
<organism evidence="2 3">
    <name type="scientific">Eragrostis curvula</name>
    <name type="common">weeping love grass</name>
    <dbReference type="NCBI Taxonomy" id="38414"/>
    <lineage>
        <taxon>Eukaryota</taxon>
        <taxon>Viridiplantae</taxon>
        <taxon>Streptophyta</taxon>
        <taxon>Embryophyta</taxon>
        <taxon>Tracheophyta</taxon>
        <taxon>Spermatophyta</taxon>
        <taxon>Magnoliopsida</taxon>
        <taxon>Liliopsida</taxon>
        <taxon>Poales</taxon>
        <taxon>Poaceae</taxon>
        <taxon>PACMAD clade</taxon>
        <taxon>Chloridoideae</taxon>
        <taxon>Eragrostideae</taxon>
        <taxon>Eragrostidinae</taxon>
        <taxon>Eragrostis</taxon>
    </lineage>
</organism>
<evidence type="ECO:0000313" key="3">
    <source>
        <dbReference type="Proteomes" id="UP000324897"/>
    </source>
</evidence>
<protein>
    <submittedName>
        <fullName evidence="2">Uncharacterized protein</fullName>
    </submittedName>
</protein>
<feature type="compositionally biased region" description="Polar residues" evidence="1">
    <location>
        <begin position="49"/>
        <end position="63"/>
    </location>
</feature>
<evidence type="ECO:0000313" key="2">
    <source>
        <dbReference type="EMBL" id="TVU50851.1"/>
    </source>
</evidence>
<feature type="non-terminal residue" evidence="2">
    <location>
        <position position="185"/>
    </location>
</feature>
<dbReference type="EMBL" id="RWGY01000002">
    <property type="protein sequence ID" value="TVU50851.1"/>
    <property type="molecule type" value="Genomic_DNA"/>
</dbReference>
<sequence length="185" mass="20526">MSEQAARFNGPNSTICYMHTSKSWGPFLGWALGRRPHRPGPEPALVTRPRNNPTTITAQQHLQPTLPDAPDPDPQSRDKKKSATAVHVSLPEWVRSVVREEWTAEVFDVELLRCRNVEEEMVEMLHVALACVAPRPSMADVVRMVESVPVGQSPAPEEEDRDVSVTSPSIGVTTDDGGDDRLSYY</sequence>
<feature type="region of interest" description="Disordered" evidence="1">
    <location>
        <begin position="149"/>
        <end position="185"/>
    </location>
</feature>
<keyword evidence="3" id="KW-1185">Reference proteome</keyword>
<proteinExistence type="predicted"/>